<organism evidence="3 4">
    <name type="scientific">Citrus x changshan-huyou</name>
    <dbReference type="NCBI Taxonomy" id="2935761"/>
    <lineage>
        <taxon>Eukaryota</taxon>
        <taxon>Viridiplantae</taxon>
        <taxon>Streptophyta</taxon>
        <taxon>Embryophyta</taxon>
        <taxon>Tracheophyta</taxon>
        <taxon>Spermatophyta</taxon>
        <taxon>Magnoliopsida</taxon>
        <taxon>eudicotyledons</taxon>
        <taxon>Gunneridae</taxon>
        <taxon>Pentapetalae</taxon>
        <taxon>rosids</taxon>
        <taxon>malvids</taxon>
        <taxon>Sapindales</taxon>
        <taxon>Rutaceae</taxon>
        <taxon>Aurantioideae</taxon>
        <taxon>Citrus</taxon>
    </lineage>
</organism>
<dbReference type="Proteomes" id="UP001428341">
    <property type="component" value="Unassembled WGS sequence"/>
</dbReference>
<evidence type="ECO:0000313" key="4">
    <source>
        <dbReference type="Proteomes" id="UP001428341"/>
    </source>
</evidence>
<gene>
    <name evidence="3" type="ORF">WN944_003142</name>
</gene>
<keyword evidence="2" id="KW-0812">Transmembrane</keyword>
<evidence type="ECO:0000313" key="3">
    <source>
        <dbReference type="EMBL" id="KAK9192450.1"/>
    </source>
</evidence>
<dbReference type="EMBL" id="JBCGBO010000006">
    <property type="protein sequence ID" value="KAK9192450.1"/>
    <property type="molecule type" value="Genomic_DNA"/>
</dbReference>
<feature type="compositionally biased region" description="Polar residues" evidence="1">
    <location>
        <begin position="72"/>
        <end position="84"/>
    </location>
</feature>
<keyword evidence="4" id="KW-1185">Reference proteome</keyword>
<feature type="region of interest" description="Disordered" evidence="1">
    <location>
        <begin position="63"/>
        <end position="84"/>
    </location>
</feature>
<comment type="caution">
    <text evidence="3">The sequence shown here is derived from an EMBL/GenBank/DDBJ whole genome shotgun (WGS) entry which is preliminary data.</text>
</comment>
<evidence type="ECO:0000256" key="2">
    <source>
        <dbReference type="SAM" id="Phobius"/>
    </source>
</evidence>
<reference evidence="3 4" key="1">
    <citation type="submission" date="2024-05" db="EMBL/GenBank/DDBJ databases">
        <title>Haplotype-resolved chromosome-level genome assembly of Huyou (Citrus changshanensis).</title>
        <authorList>
            <person name="Miao C."/>
            <person name="Chen W."/>
            <person name="Wu Y."/>
            <person name="Wang L."/>
            <person name="Zhao S."/>
            <person name="Grierson D."/>
            <person name="Xu C."/>
            <person name="Chen K."/>
        </authorList>
    </citation>
    <scope>NUCLEOTIDE SEQUENCE [LARGE SCALE GENOMIC DNA]</scope>
    <source>
        <strain evidence="3">01-14</strain>
        <tissue evidence="3">Leaf</tissue>
    </source>
</reference>
<dbReference type="AlphaFoldDB" id="A0AAP0QGI0"/>
<sequence>MYRNNSHGAPANKQKKTLSALLISLIHYIIVLYIHIFMPSRERQIALIRKLAEDCYCTSFNYRETDKRPGTYESTQNNDNDLKR</sequence>
<keyword evidence="2" id="KW-1133">Transmembrane helix</keyword>
<evidence type="ECO:0000256" key="1">
    <source>
        <dbReference type="SAM" id="MobiDB-lite"/>
    </source>
</evidence>
<accession>A0AAP0QGI0</accession>
<protein>
    <submittedName>
        <fullName evidence="3">Uncharacterized protein</fullName>
    </submittedName>
</protein>
<feature type="transmembrane region" description="Helical" evidence="2">
    <location>
        <begin position="20"/>
        <end position="38"/>
    </location>
</feature>
<keyword evidence="2" id="KW-0472">Membrane</keyword>
<proteinExistence type="predicted"/>
<name>A0AAP0QGI0_9ROSI</name>